<keyword evidence="3" id="KW-0812">Transmembrane</keyword>
<evidence type="ECO:0000256" key="4">
    <source>
        <dbReference type="ARBA" id="ARBA00022729"/>
    </source>
</evidence>
<keyword evidence="7" id="KW-0675">Receptor</keyword>
<dbReference type="eggNOG" id="ENOG502TAD9">
    <property type="taxonomic scope" value="Eukaryota"/>
</dbReference>
<evidence type="ECO:0000313" key="11">
    <source>
        <dbReference type="EMBL" id="EJK73524.1"/>
    </source>
</evidence>
<dbReference type="Proteomes" id="UP000266841">
    <property type="component" value="Unassembled WGS sequence"/>
</dbReference>
<feature type="region of interest" description="Disordered" evidence="10">
    <location>
        <begin position="68"/>
        <end position="119"/>
    </location>
</feature>
<evidence type="ECO:0000256" key="10">
    <source>
        <dbReference type="SAM" id="MobiDB-lite"/>
    </source>
</evidence>
<dbReference type="PANTHER" id="PTHR48052">
    <property type="entry name" value="UNNAMED PRODUCT"/>
    <property type="match status" value="1"/>
</dbReference>
<dbReference type="GO" id="GO:0012505">
    <property type="term" value="C:endomembrane system"/>
    <property type="evidence" value="ECO:0007669"/>
    <property type="project" value="UniProtKB-SubCell"/>
</dbReference>
<evidence type="ECO:0008006" key="13">
    <source>
        <dbReference type="Google" id="ProtNLM"/>
    </source>
</evidence>
<dbReference type="OrthoDB" id="46376at2759"/>
<feature type="compositionally biased region" description="Polar residues" evidence="10">
    <location>
        <begin position="98"/>
        <end position="114"/>
    </location>
</feature>
<comment type="caution">
    <text evidence="11">The sequence shown here is derived from an EMBL/GenBank/DDBJ whole genome shotgun (WGS) entry which is preliminary data.</text>
</comment>
<feature type="compositionally biased region" description="Polar residues" evidence="10">
    <location>
        <begin position="368"/>
        <end position="384"/>
    </location>
</feature>
<proteinExistence type="predicted"/>
<organism evidence="11 12">
    <name type="scientific">Thalassiosira oceanica</name>
    <name type="common">Marine diatom</name>
    <dbReference type="NCBI Taxonomy" id="159749"/>
    <lineage>
        <taxon>Eukaryota</taxon>
        <taxon>Sar</taxon>
        <taxon>Stramenopiles</taxon>
        <taxon>Ochrophyta</taxon>
        <taxon>Bacillariophyta</taxon>
        <taxon>Coscinodiscophyceae</taxon>
        <taxon>Thalassiosirophycidae</taxon>
        <taxon>Thalassiosirales</taxon>
        <taxon>Thalassiosiraceae</taxon>
        <taxon>Thalassiosira</taxon>
    </lineage>
</organism>
<evidence type="ECO:0000313" key="12">
    <source>
        <dbReference type="Proteomes" id="UP000266841"/>
    </source>
</evidence>
<evidence type="ECO:0000256" key="1">
    <source>
        <dbReference type="ARBA" id="ARBA00004236"/>
    </source>
</evidence>
<keyword evidence="12" id="KW-1185">Reference proteome</keyword>
<evidence type="ECO:0000256" key="5">
    <source>
        <dbReference type="ARBA" id="ARBA00022989"/>
    </source>
</evidence>
<dbReference type="SUPFAM" id="SSF52058">
    <property type="entry name" value="L domain-like"/>
    <property type="match status" value="1"/>
</dbReference>
<evidence type="ECO:0000256" key="7">
    <source>
        <dbReference type="ARBA" id="ARBA00023170"/>
    </source>
</evidence>
<protein>
    <recommendedName>
        <fullName evidence="13">Leucine-rich repeat-containing N-terminal plant-type domain-containing protein</fullName>
    </recommendedName>
</protein>
<dbReference type="Gene3D" id="3.80.10.10">
    <property type="entry name" value="Ribonuclease Inhibitor"/>
    <property type="match status" value="2"/>
</dbReference>
<evidence type="ECO:0000256" key="8">
    <source>
        <dbReference type="ARBA" id="ARBA00023180"/>
    </source>
</evidence>
<dbReference type="InterPro" id="IPR001611">
    <property type="entry name" value="Leu-rich_rpt"/>
</dbReference>
<accession>K0T8V4</accession>
<dbReference type="Pfam" id="PF00560">
    <property type="entry name" value="LRR_1"/>
    <property type="match status" value="1"/>
</dbReference>
<evidence type="ECO:0000256" key="9">
    <source>
        <dbReference type="ARBA" id="ARBA00037847"/>
    </source>
</evidence>
<gene>
    <name evidence="11" type="ORF">THAOC_04850</name>
</gene>
<feature type="compositionally biased region" description="Basic and acidic residues" evidence="10">
    <location>
        <begin position="31"/>
        <end position="45"/>
    </location>
</feature>
<evidence type="ECO:0000256" key="2">
    <source>
        <dbReference type="ARBA" id="ARBA00022475"/>
    </source>
</evidence>
<comment type="subcellular location">
    <subcellularLocation>
        <location evidence="1">Cell membrane</location>
    </subcellularLocation>
    <subcellularLocation>
        <location evidence="9">Endomembrane system</location>
        <topology evidence="9">Single-pass membrane protein</topology>
    </subcellularLocation>
</comment>
<evidence type="ECO:0000256" key="3">
    <source>
        <dbReference type="ARBA" id="ARBA00022692"/>
    </source>
</evidence>
<dbReference type="EMBL" id="AGNL01004436">
    <property type="protein sequence ID" value="EJK73524.1"/>
    <property type="molecule type" value="Genomic_DNA"/>
</dbReference>
<sequence>MHNTSAAPRGQGAGGRLKAKGPPRTTTPNAGRDKERQSRRKGEEKYLDEELYLKKPASSARLVEIEGVSKGGHRFEMPSSKKRTKDLSGMDVILDGFPSNSSRNSGFQSIANNSGDDDRQKWNRAIDLYVASVLDTSDDENCTRASRTSRSSGSRRTPGNRPPKTSVHPDQYLFDALSVTSNSSVDRNGNVVDDASFEPVNPFGTGPSTVNQKRGGISMFGGGSSGSHRSRMRKVKSYLKEEWKPISLIVLVIAATVVFSAVYGTKEPVEVDSGGDTQQGTSAVVPIEDAVVQVQSVPTDSPTYSPTYSPSETTAVPTYFPTLSPVLSPETTAPVMKAPKWFSEAPVPATPKPTDEPTTQPPSPGPTDTPTLKPTIEPSVTPTASPIMPDEYYEMLRAAKYVSGDGAFDTNLTPQSLAFHWLYHEGQPSTNLYEWIEQYATAVVFFALTQTRNPYSGEVPVDFLERPEVCSWEGIRCAYNYTSAMVHVTEINLSDEGLTGSLPQEVGWLPKLSRLDLSSNNLTGTIPESIYSLTRLSLTGEISPNIDNLNFAEQIFLGDNALSGELPATIGIRRPNNWRFFSVHNNKLTGPIREGMKLRNTYMLDLSKMGFTVQSRAT</sequence>
<feature type="region of interest" description="Disordered" evidence="10">
    <location>
        <begin position="138"/>
        <end position="169"/>
    </location>
</feature>
<reference evidence="11 12" key="1">
    <citation type="journal article" date="2012" name="Genome Biol.">
        <title>Genome and low-iron response of an oceanic diatom adapted to chronic iron limitation.</title>
        <authorList>
            <person name="Lommer M."/>
            <person name="Specht M."/>
            <person name="Roy A.S."/>
            <person name="Kraemer L."/>
            <person name="Andreson R."/>
            <person name="Gutowska M.A."/>
            <person name="Wolf J."/>
            <person name="Bergner S.V."/>
            <person name="Schilhabel M.B."/>
            <person name="Klostermeier U.C."/>
            <person name="Beiko R.G."/>
            <person name="Rosenstiel P."/>
            <person name="Hippler M."/>
            <person name="Laroche J."/>
        </authorList>
    </citation>
    <scope>NUCLEOTIDE SEQUENCE [LARGE SCALE GENOMIC DNA]</scope>
    <source>
        <strain evidence="11 12">CCMP1005</strain>
    </source>
</reference>
<keyword evidence="4" id="KW-0732">Signal</keyword>
<keyword evidence="2" id="KW-1003">Cell membrane</keyword>
<keyword evidence="5" id="KW-1133">Transmembrane helix</keyword>
<feature type="region of interest" description="Disordered" evidence="10">
    <location>
        <begin position="344"/>
        <end position="384"/>
    </location>
</feature>
<dbReference type="GO" id="GO:0005886">
    <property type="term" value="C:plasma membrane"/>
    <property type="evidence" value="ECO:0007669"/>
    <property type="project" value="UniProtKB-SubCell"/>
</dbReference>
<dbReference type="PANTHER" id="PTHR48052:SF69">
    <property type="entry name" value="LRR RECEPTOR-LIKE SERINE_THREONINE-PROTEIN KINASE FLS2"/>
    <property type="match status" value="1"/>
</dbReference>
<feature type="region of interest" description="Disordered" evidence="10">
    <location>
        <begin position="1"/>
        <end position="47"/>
    </location>
</feature>
<keyword evidence="8" id="KW-0325">Glycoprotein</keyword>
<dbReference type="InterPro" id="IPR032675">
    <property type="entry name" value="LRR_dom_sf"/>
</dbReference>
<evidence type="ECO:0000256" key="6">
    <source>
        <dbReference type="ARBA" id="ARBA00023136"/>
    </source>
</evidence>
<feature type="compositionally biased region" description="Low complexity" evidence="10">
    <location>
        <begin position="143"/>
        <end position="157"/>
    </location>
</feature>
<dbReference type="AlphaFoldDB" id="K0T8V4"/>
<keyword evidence="6" id="KW-0472">Membrane</keyword>
<name>K0T8V4_THAOC</name>